<reference evidence="2" key="1">
    <citation type="journal article" date="2010" name="Mol. Biosyst.">
        <title>Complete genome sequence and comparative analysis of Shewanella violacea, a psychrophilic and piezophilic bacterium from deep sea floor sediments.</title>
        <authorList>
            <person name="Aono E."/>
            <person name="Baba T."/>
            <person name="Ara T."/>
            <person name="Nishi T."/>
            <person name="Nakamichi T."/>
            <person name="Inamoto E."/>
            <person name="Toyonaga H."/>
            <person name="Hasegawa M."/>
            <person name="Takai Y."/>
            <person name="Okumura Y."/>
            <person name="Baba M."/>
            <person name="Tomita M."/>
            <person name="Kato C."/>
            <person name="Oshima T."/>
            <person name="Nakasone K."/>
            <person name="Mori H."/>
        </authorList>
    </citation>
    <scope>NUCLEOTIDE SEQUENCE [LARGE SCALE GENOMIC DNA]</scope>
    <source>
        <strain evidence="2">JCM 10179 / CIP 106290 / LMG 19151 / DSS12</strain>
    </source>
</reference>
<protein>
    <submittedName>
        <fullName evidence="1">Uncharacterized protein</fullName>
    </submittedName>
</protein>
<accession>D4ZC15</accession>
<organism evidence="1 2">
    <name type="scientific">Shewanella violacea (strain JCM 10179 / CIP 106290 / LMG 19151 / DSS12)</name>
    <dbReference type="NCBI Taxonomy" id="637905"/>
    <lineage>
        <taxon>Bacteria</taxon>
        <taxon>Pseudomonadati</taxon>
        <taxon>Pseudomonadota</taxon>
        <taxon>Gammaproteobacteria</taxon>
        <taxon>Alteromonadales</taxon>
        <taxon>Shewanellaceae</taxon>
        <taxon>Shewanella</taxon>
    </lineage>
</organism>
<evidence type="ECO:0000313" key="2">
    <source>
        <dbReference type="Proteomes" id="UP000002350"/>
    </source>
</evidence>
<dbReference type="EMBL" id="AP011177">
    <property type="protein sequence ID" value="BAJ03560.1"/>
    <property type="molecule type" value="Genomic_DNA"/>
</dbReference>
<dbReference type="AlphaFoldDB" id="D4ZC15"/>
<proteinExistence type="predicted"/>
<dbReference type="KEGG" id="svo:SVI_3589"/>
<keyword evidence="2" id="KW-1185">Reference proteome</keyword>
<name>D4ZC15_SHEVD</name>
<gene>
    <name evidence="1" type="ordered locus">SVI_3589</name>
</gene>
<dbReference type="Proteomes" id="UP000002350">
    <property type="component" value="Chromosome"/>
</dbReference>
<evidence type="ECO:0000313" key="1">
    <source>
        <dbReference type="EMBL" id="BAJ03560.1"/>
    </source>
</evidence>
<dbReference type="HOGENOM" id="CLU_2685822_0_0_6"/>
<sequence>MTSSLPFFELTFCSKTSTLGPLITVDPSSILCCVAYTDPQTTQSKAALIKFDIMNLLFILNNPYDDILDAKIQR</sequence>